<dbReference type="PANTHER" id="PTHR43482">
    <property type="entry name" value="PROTEIN AST1-RELATED"/>
    <property type="match status" value="1"/>
</dbReference>
<dbReference type="Pfam" id="PF13602">
    <property type="entry name" value="ADH_zinc_N_2"/>
    <property type="match status" value="1"/>
</dbReference>
<dbReference type="InterPro" id="IPR020843">
    <property type="entry name" value="ER"/>
</dbReference>
<dbReference type="InterPro" id="IPR011032">
    <property type="entry name" value="GroES-like_sf"/>
</dbReference>
<dbReference type="NCBIfam" id="TIGR02817">
    <property type="entry name" value="adh_fam_1"/>
    <property type="match status" value="1"/>
</dbReference>
<feature type="domain" description="Enoyl reductase (ER)" evidence="1">
    <location>
        <begin position="9"/>
        <end position="331"/>
    </location>
</feature>
<evidence type="ECO:0000313" key="2">
    <source>
        <dbReference type="EMBL" id="ORX90397.1"/>
    </source>
</evidence>
<protein>
    <submittedName>
        <fullName evidence="2">Zinc-binding alcohol dehydrogenase family protein</fullName>
    </submittedName>
</protein>
<name>A0A1Y1XXC2_9FUNG</name>
<dbReference type="PANTHER" id="PTHR43482:SF1">
    <property type="entry name" value="PROTEIN AST1-RELATED"/>
    <property type="match status" value="1"/>
</dbReference>
<proteinExistence type="predicted"/>
<dbReference type="SUPFAM" id="SSF51735">
    <property type="entry name" value="NAD(P)-binding Rossmann-fold domains"/>
    <property type="match status" value="1"/>
</dbReference>
<keyword evidence="3" id="KW-1185">Reference proteome</keyword>
<dbReference type="AlphaFoldDB" id="A0A1Y1XXC2"/>
<reference evidence="2 3" key="1">
    <citation type="submission" date="2016-07" db="EMBL/GenBank/DDBJ databases">
        <title>Pervasive Adenine N6-methylation of Active Genes in Fungi.</title>
        <authorList>
            <consortium name="DOE Joint Genome Institute"/>
            <person name="Mondo S.J."/>
            <person name="Dannebaum R.O."/>
            <person name="Kuo R.C."/>
            <person name="Labutti K."/>
            <person name="Haridas S."/>
            <person name="Kuo A."/>
            <person name="Salamov A."/>
            <person name="Ahrendt S.R."/>
            <person name="Lipzen A."/>
            <person name="Sullivan W."/>
            <person name="Andreopoulos W.B."/>
            <person name="Clum A."/>
            <person name="Lindquist E."/>
            <person name="Daum C."/>
            <person name="Ramamoorthy G.K."/>
            <person name="Gryganskyi A."/>
            <person name="Culley D."/>
            <person name="Magnuson J.K."/>
            <person name="James T.Y."/>
            <person name="O'Malley M.A."/>
            <person name="Stajich J.E."/>
            <person name="Spatafora J.W."/>
            <person name="Visel A."/>
            <person name="Grigoriev I.V."/>
        </authorList>
    </citation>
    <scope>NUCLEOTIDE SEQUENCE [LARGE SCALE GENOMIC DNA]</scope>
    <source>
        <strain evidence="2 3">CBS 931.73</strain>
    </source>
</reference>
<dbReference type="InterPro" id="IPR013154">
    <property type="entry name" value="ADH-like_N"/>
</dbReference>
<comment type="caution">
    <text evidence="2">The sequence shown here is derived from an EMBL/GenBank/DDBJ whole genome shotgun (WGS) entry which is preliminary data.</text>
</comment>
<dbReference type="GO" id="GO:0008270">
    <property type="term" value="F:zinc ion binding"/>
    <property type="evidence" value="ECO:0007669"/>
    <property type="project" value="InterPro"/>
</dbReference>
<dbReference type="SMART" id="SM00829">
    <property type="entry name" value="PKS_ER"/>
    <property type="match status" value="1"/>
</dbReference>
<dbReference type="Gene3D" id="3.90.180.10">
    <property type="entry name" value="Medium-chain alcohol dehydrogenases, catalytic domain"/>
    <property type="match status" value="1"/>
</dbReference>
<dbReference type="EMBL" id="MCFE01000383">
    <property type="protein sequence ID" value="ORX90397.1"/>
    <property type="molecule type" value="Genomic_DNA"/>
</dbReference>
<dbReference type="Gene3D" id="3.40.50.720">
    <property type="entry name" value="NAD(P)-binding Rossmann-like Domain"/>
    <property type="match status" value="1"/>
</dbReference>
<dbReference type="InParanoid" id="A0A1Y1XXC2"/>
<evidence type="ECO:0000259" key="1">
    <source>
        <dbReference type="SMART" id="SM00829"/>
    </source>
</evidence>
<accession>A0A1Y1XXC2</accession>
<dbReference type="GO" id="GO:0016491">
    <property type="term" value="F:oxidoreductase activity"/>
    <property type="evidence" value="ECO:0007669"/>
    <property type="project" value="InterPro"/>
</dbReference>
<dbReference type="Pfam" id="PF08240">
    <property type="entry name" value="ADH_N"/>
    <property type="match status" value="1"/>
</dbReference>
<gene>
    <name evidence="2" type="ORF">K493DRAFT_318017</name>
</gene>
<dbReference type="InterPro" id="IPR036291">
    <property type="entry name" value="NAD(P)-bd_dom_sf"/>
</dbReference>
<evidence type="ECO:0000313" key="3">
    <source>
        <dbReference type="Proteomes" id="UP000193498"/>
    </source>
</evidence>
<dbReference type="SUPFAM" id="SSF50129">
    <property type="entry name" value="GroES-like"/>
    <property type="match status" value="1"/>
</dbReference>
<dbReference type="InterPro" id="IPR052585">
    <property type="entry name" value="Lipid_raft_assoc_Zn_ADH"/>
</dbReference>
<dbReference type="OrthoDB" id="203908at2759"/>
<organism evidence="2 3">
    <name type="scientific">Basidiobolus meristosporus CBS 931.73</name>
    <dbReference type="NCBI Taxonomy" id="1314790"/>
    <lineage>
        <taxon>Eukaryota</taxon>
        <taxon>Fungi</taxon>
        <taxon>Fungi incertae sedis</taxon>
        <taxon>Zoopagomycota</taxon>
        <taxon>Entomophthoromycotina</taxon>
        <taxon>Basidiobolomycetes</taxon>
        <taxon>Basidiobolales</taxon>
        <taxon>Basidiobolaceae</taxon>
        <taxon>Basidiobolus</taxon>
    </lineage>
</organism>
<dbReference type="InterPro" id="IPR014182">
    <property type="entry name" value="ADH_Zn_typ-1"/>
</dbReference>
<sequence>MKVILQKKGGDVSVFEEGTLPKPTPTGGDLLIRNLAVSVNPVDYKVRSGGFVNTYPLVLGWDGAGVVEEVGENVKNYRVGDEVMYSGSLVRPGSNAQYTLVDERIVGKKPKSLSYSEAAGLPLTALTAWEALVEQLTIPLPEAKTAKNPKTLLIINGAGGVGSLATQIASKVLNLTNVITTASRPETIEWCKKMGATHVLNHHHDLKQQLTELNLSVDYIFICYSTEKYLPIAQDIIKPFGRIVTIVEVEKPLPFSDMTKSLSFSWEFMFAKSMYNHDMLSQSVILNRIADLVDAGILQTTVTETLEFSVDGLAAAHRKVENGKVIGKITLDMAHWA</sequence>
<dbReference type="Proteomes" id="UP000193498">
    <property type="component" value="Unassembled WGS sequence"/>
</dbReference>
<dbReference type="STRING" id="1314790.A0A1Y1XXC2"/>
<dbReference type="CDD" id="cd08252">
    <property type="entry name" value="AL_MDR"/>
    <property type="match status" value="1"/>
</dbReference>